<evidence type="ECO:0000313" key="2">
    <source>
        <dbReference type="Proteomes" id="UP000036681"/>
    </source>
</evidence>
<accession>A0A0M3HMF6</accession>
<sequence length="88" mass="9632">MCLTDAFCTTNRKKRTNDQKKRKFFKVYPYALAAGFLAVCCSGSVALYAATSSTVISATVIRTTVPTGNRRRCNKLSSDATRCRLPTG</sequence>
<evidence type="ECO:0000313" key="3">
    <source>
        <dbReference type="WBParaSite" id="ALUE_0000270101-mRNA-1"/>
    </source>
</evidence>
<protein>
    <submittedName>
        <fullName evidence="3">Lipoprotein</fullName>
    </submittedName>
</protein>
<dbReference type="AlphaFoldDB" id="A0A0M3HMF6"/>
<dbReference type="WBParaSite" id="ALUE_0000270101-mRNA-1">
    <property type="protein sequence ID" value="ALUE_0000270101-mRNA-1"/>
    <property type="gene ID" value="ALUE_0000270101"/>
</dbReference>
<keyword evidence="1" id="KW-1133">Transmembrane helix</keyword>
<keyword evidence="2" id="KW-1185">Reference proteome</keyword>
<organism evidence="2 3">
    <name type="scientific">Ascaris lumbricoides</name>
    <name type="common">Giant roundworm</name>
    <dbReference type="NCBI Taxonomy" id="6252"/>
    <lineage>
        <taxon>Eukaryota</taxon>
        <taxon>Metazoa</taxon>
        <taxon>Ecdysozoa</taxon>
        <taxon>Nematoda</taxon>
        <taxon>Chromadorea</taxon>
        <taxon>Rhabditida</taxon>
        <taxon>Spirurina</taxon>
        <taxon>Ascaridomorpha</taxon>
        <taxon>Ascaridoidea</taxon>
        <taxon>Ascarididae</taxon>
        <taxon>Ascaris</taxon>
    </lineage>
</organism>
<reference evidence="3" key="1">
    <citation type="submission" date="2017-02" db="UniProtKB">
        <authorList>
            <consortium name="WormBaseParasite"/>
        </authorList>
    </citation>
    <scope>IDENTIFICATION</scope>
</reference>
<keyword evidence="1" id="KW-0472">Membrane</keyword>
<keyword evidence="1" id="KW-0812">Transmembrane</keyword>
<name>A0A0M3HMF6_ASCLU</name>
<proteinExistence type="predicted"/>
<feature type="transmembrane region" description="Helical" evidence="1">
    <location>
        <begin position="27"/>
        <end position="50"/>
    </location>
</feature>
<dbReference type="Proteomes" id="UP000036681">
    <property type="component" value="Unplaced"/>
</dbReference>
<evidence type="ECO:0000256" key="1">
    <source>
        <dbReference type="SAM" id="Phobius"/>
    </source>
</evidence>